<protein>
    <submittedName>
        <fullName evidence="4">Coiled-coil domain-containing protein 178</fullName>
    </submittedName>
</protein>
<keyword evidence="3" id="KW-1185">Reference proteome</keyword>
<dbReference type="PANTHER" id="PTHR35088:SF1">
    <property type="entry name" value="COILED-COIL DOMAIN-CONTAINING PROTEIN 178"/>
    <property type="match status" value="1"/>
</dbReference>
<feature type="coiled-coil region" evidence="1">
    <location>
        <begin position="524"/>
        <end position="628"/>
    </location>
</feature>
<dbReference type="PANTHER" id="PTHR35088">
    <property type="entry name" value="COILED-COIL DOMAIN-CONTAINING PROTEIN 178"/>
    <property type="match status" value="1"/>
</dbReference>
<reference evidence="4" key="1">
    <citation type="submission" date="2025-08" db="UniProtKB">
        <authorList>
            <consortium name="RefSeq"/>
        </authorList>
    </citation>
    <scope>IDENTIFICATION</scope>
</reference>
<feature type="region of interest" description="Disordered" evidence="2">
    <location>
        <begin position="1"/>
        <end position="24"/>
    </location>
</feature>
<dbReference type="AlphaFoldDB" id="A0A6P8VV12"/>
<sequence>MPDVEPLRFPSREERPTQQDQADLQGVCSGRRRTCALLNSPSPCVNRAIYHVQELKITVENWLQQSGKYLIDQDTHNYNKALRFQSRDSDTDSVTSTELFVEGIAISARESCPLSPLLKKINDVLGEVVYLIERLEADRQDAEEALLKEKRRKIYLENKVNSISLWKQQQLAFLVQKELEACIKDITALKWQLKLEREQLNQAQEKLSHTEICNQSLHEDIHFAKKQTPIVKENLELQRGIIKQINIAQAEADEVYSETQNDLTLVQRELKKMEQDANKENISLDNILLATKNQLANRLEDLKQLKKVDEGLCAEIQDAENSIAVTEQQCAALTKRTPEIMELEQTETDTILQLKLKIGDEMRKNNKFKKKIIALQEDMERTRLHGEAEVSCTEEQLHSKRNAFAALRKENMEYEQNVLDYKINITDSVKAVKQMHEERKQMLQKIIDNDEQWEKAKEEVTQVVADHSVTQAKLEVQEKITFTEEQRARKEIENLKKDLTGQMTAVELLKGQCATKSDELCRQQRNSEITNKKLQKELKEASTTTKEMETKIEKIKQLTDHLEKTQCEHSNTLVNLEKEKKLKCDNLKAAQDLHSATVKRYDDTLGRITDLTKKRDKYRDASEKMEKTVEDMPEVIEELQSVFDVVEFKNKSAALVMSTLQSDINNCQQRTQRSMQTHTAHVTAREKEMEDTKEALQLSLKENRQLATEYEDLKKILMEAKQEAVSALNKKNHAHKSFHYYTQLSLLQKRMHKALVKNFKQHSLYSQAELDRCQALSQDTNRKIKTAQTLQGAAMSQWPSLKRPQQITAQSREEWGTGGGAIRALQSVKDKRAGVFKRTTPSPVTAQHRDHQSRQHSL</sequence>
<name>A0A6P8VV12_GYMAC</name>
<evidence type="ECO:0000256" key="2">
    <source>
        <dbReference type="SAM" id="MobiDB-lite"/>
    </source>
</evidence>
<organism evidence="3 4">
    <name type="scientific">Gymnodraco acuticeps</name>
    <name type="common">Antarctic dragonfish</name>
    <dbReference type="NCBI Taxonomy" id="8218"/>
    <lineage>
        <taxon>Eukaryota</taxon>
        <taxon>Metazoa</taxon>
        <taxon>Chordata</taxon>
        <taxon>Craniata</taxon>
        <taxon>Vertebrata</taxon>
        <taxon>Euteleostomi</taxon>
        <taxon>Actinopterygii</taxon>
        <taxon>Neopterygii</taxon>
        <taxon>Teleostei</taxon>
        <taxon>Neoteleostei</taxon>
        <taxon>Acanthomorphata</taxon>
        <taxon>Eupercaria</taxon>
        <taxon>Perciformes</taxon>
        <taxon>Notothenioidei</taxon>
        <taxon>Bathydraconidae</taxon>
        <taxon>Gymnodraco</taxon>
    </lineage>
</organism>
<dbReference type="KEGG" id="gacu:117558365"/>
<dbReference type="RefSeq" id="XP_034090405.1">
    <property type="nucleotide sequence ID" value="XM_034234514.1"/>
</dbReference>
<feature type="compositionally biased region" description="Polar residues" evidence="2">
    <location>
        <begin position="797"/>
        <end position="810"/>
    </location>
</feature>
<evidence type="ECO:0000313" key="3">
    <source>
        <dbReference type="Proteomes" id="UP000515161"/>
    </source>
</evidence>
<evidence type="ECO:0000313" key="4">
    <source>
        <dbReference type="RefSeq" id="XP_034090405.1"/>
    </source>
</evidence>
<dbReference type="Proteomes" id="UP000515161">
    <property type="component" value="Unplaced"/>
</dbReference>
<dbReference type="InParanoid" id="A0A6P8VV12"/>
<dbReference type="OrthoDB" id="10010556at2759"/>
<dbReference type="GeneID" id="117558365"/>
<feature type="region of interest" description="Disordered" evidence="2">
    <location>
        <begin position="832"/>
        <end position="858"/>
    </location>
</feature>
<feature type="compositionally biased region" description="Basic and acidic residues" evidence="2">
    <location>
        <begin position="847"/>
        <end position="858"/>
    </location>
</feature>
<feature type="coiled-coil region" evidence="1">
    <location>
        <begin position="689"/>
        <end position="730"/>
    </location>
</feature>
<evidence type="ECO:0000256" key="1">
    <source>
        <dbReference type="SAM" id="Coils"/>
    </source>
</evidence>
<feature type="coiled-coil region" evidence="1">
    <location>
        <begin position="397"/>
        <end position="424"/>
    </location>
</feature>
<feature type="region of interest" description="Disordered" evidence="2">
    <location>
        <begin position="797"/>
        <end position="820"/>
    </location>
</feature>
<keyword evidence="1" id="KW-0175">Coiled coil</keyword>
<dbReference type="InterPro" id="IPR038826">
    <property type="entry name" value="CCDC178"/>
</dbReference>
<proteinExistence type="predicted"/>
<gene>
    <name evidence="4" type="primary">LOC117558365</name>
</gene>
<feature type="coiled-coil region" evidence="1">
    <location>
        <begin position="256"/>
        <end position="283"/>
    </location>
</feature>
<accession>A0A6P8VV12</accession>